<sequence length="148" mass="16997">MEDNIIGFHHFSIKAQRFQQTVDFYGTLGFKEVHSWSLPEFHLEQCTMLYHPRLNTYIEICDKKAHFPTQGRRRKEGEDFVENAIMHLCFVVKDAQRAYETALGNGAKPLSERTSLQLNSPVKSVSVANSLVYSPNGEVIEFLEAVEF</sequence>
<name>A0AAW9SLE9_9BACT</name>
<feature type="domain" description="VOC" evidence="1">
    <location>
        <begin position="7"/>
        <end position="145"/>
    </location>
</feature>
<organism evidence="2 3">
    <name type="scientific">Rapidithrix thailandica</name>
    <dbReference type="NCBI Taxonomy" id="413964"/>
    <lineage>
        <taxon>Bacteria</taxon>
        <taxon>Pseudomonadati</taxon>
        <taxon>Bacteroidota</taxon>
        <taxon>Cytophagia</taxon>
        <taxon>Cytophagales</taxon>
        <taxon>Flammeovirgaceae</taxon>
        <taxon>Rapidithrix</taxon>
    </lineage>
</organism>
<dbReference type="Proteomes" id="UP001403385">
    <property type="component" value="Unassembled WGS sequence"/>
</dbReference>
<dbReference type="Pfam" id="PF00903">
    <property type="entry name" value="Glyoxalase"/>
    <property type="match status" value="1"/>
</dbReference>
<keyword evidence="3" id="KW-1185">Reference proteome</keyword>
<dbReference type="RefSeq" id="WP_346824460.1">
    <property type="nucleotide sequence ID" value="NZ_JBDKWZ010000025.1"/>
</dbReference>
<evidence type="ECO:0000313" key="3">
    <source>
        <dbReference type="Proteomes" id="UP001403385"/>
    </source>
</evidence>
<dbReference type="InterPro" id="IPR037523">
    <property type="entry name" value="VOC_core"/>
</dbReference>
<gene>
    <name evidence="2" type="ORF">AAG747_27445</name>
</gene>
<dbReference type="AlphaFoldDB" id="A0AAW9SLE9"/>
<comment type="caution">
    <text evidence="2">The sequence shown here is derived from an EMBL/GenBank/DDBJ whole genome shotgun (WGS) entry which is preliminary data.</text>
</comment>
<dbReference type="InterPro" id="IPR029068">
    <property type="entry name" value="Glyas_Bleomycin-R_OHBP_Dase"/>
</dbReference>
<dbReference type="Gene3D" id="3.10.180.10">
    <property type="entry name" value="2,3-Dihydroxybiphenyl 1,2-Dioxygenase, domain 1"/>
    <property type="match status" value="1"/>
</dbReference>
<protein>
    <submittedName>
        <fullName evidence="2">VOC family protein</fullName>
    </submittedName>
</protein>
<dbReference type="EMBL" id="JBDKWZ010000025">
    <property type="protein sequence ID" value="MEN7551681.1"/>
    <property type="molecule type" value="Genomic_DNA"/>
</dbReference>
<dbReference type="SUPFAM" id="SSF54593">
    <property type="entry name" value="Glyoxalase/Bleomycin resistance protein/Dihydroxybiphenyl dioxygenase"/>
    <property type="match status" value="1"/>
</dbReference>
<dbReference type="InterPro" id="IPR004360">
    <property type="entry name" value="Glyas_Fos-R_dOase_dom"/>
</dbReference>
<accession>A0AAW9SLE9</accession>
<evidence type="ECO:0000259" key="1">
    <source>
        <dbReference type="PROSITE" id="PS51819"/>
    </source>
</evidence>
<reference evidence="2 3" key="1">
    <citation type="submission" date="2024-04" db="EMBL/GenBank/DDBJ databases">
        <title>Novel genus in family Flammeovirgaceae.</title>
        <authorList>
            <person name="Nguyen T.H."/>
            <person name="Vuong T.Q."/>
            <person name="Le H."/>
            <person name="Kim S.-G."/>
        </authorList>
    </citation>
    <scope>NUCLEOTIDE SEQUENCE [LARGE SCALE GENOMIC DNA]</scope>
    <source>
        <strain evidence="2 3">JCM 23209</strain>
    </source>
</reference>
<proteinExistence type="predicted"/>
<dbReference type="PROSITE" id="PS51819">
    <property type="entry name" value="VOC"/>
    <property type="match status" value="1"/>
</dbReference>
<dbReference type="CDD" id="cd06587">
    <property type="entry name" value="VOC"/>
    <property type="match status" value="1"/>
</dbReference>
<evidence type="ECO:0000313" key="2">
    <source>
        <dbReference type="EMBL" id="MEN7551681.1"/>
    </source>
</evidence>